<protein>
    <recommendedName>
        <fullName evidence="9">Probable arginine--tRNA ligase, mitochondrial</fullName>
        <ecNumber evidence="2">6.1.1.19</ecNumber>
    </recommendedName>
    <alternativeName>
        <fullName evidence="8">Arginyl-tRNA synthetase</fullName>
    </alternativeName>
</protein>
<comment type="catalytic activity">
    <reaction evidence="10">
        <text>tRNA(Arg) + L-arginine + ATP = L-arginyl-tRNA(Arg) + AMP + diphosphate</text>
        <dbReference type="Rhea" id="RHEA:20301"/>
        <dbReference type="Rhea" id="RHEA-COMP:9658"/>
        <dbReference type="Rhea" id="RHEA-COMP:9673"/>
        <dbReference type="ChEBI" id="CHEBI:30616"/>
        <dbReference type="ChEBI" id="CHEBI:32682"/>
        <dbReference type="ChEBI" id="CHEBI:33019"/>
        <dbReference type="ChEBI" id="CHEBI:78442"/>
        <dbReference type="ChEBI" id="CHEBI:78513"/>
        <dbReference type="ChEBI" id="CHEBI:456215"/>
        <dbReference type="EC" id="6.1.1.19"/>
    </reaction>
</comment>
<dbReference type="SMART" id="SM00836">
    <property type="entry name" value="DALR_1"/>
    <property type="match status" value="1"/>
</dbReference>
<dbReference type="EMBL" id="JAIWYP010000009">
    <property type="protein sequence ID" value="KAH3774680.1"/>
    <property type="molecule type" value="Genomic_DNA"/>
</dbReference>
<evidence type="ECO:0000256" key="3">
    <source>
        <dbReference type="ARBA" id="ARBA00022598"/>
    </source>
</evidence>
<dbReference type="NCBIfam" id="TIGR00456">
    <property type="entry name" value="argS"/>
    <property type="match status" value="1"/>
</dbReference>
<dbReference type="Proteomes" id="UP000828390">
    <property type="component" value="Unassembled WGS sequence"/>
</dbReference>
<reference evidence="14" key="1">
    <citation type="journal article" date="2019" name="bioRxiv">
        <title>The Genome of the Zebra Mussel, Dreissena polymorpha: A Resource for Invasive Species Research.</title>
        <authorList>
            <person name="McCartney M.A."/>
            <person name="Auch B."/>
            <person name="Kono T."/>
            <person name="Mallez S."/>
            <person name="Zhang Y."/>
            <person name="Obille A."/>
            <person name="Becker A."/>
            <person name="Abrahante J.E."/>
            <person name="Garbe J."/>
            <person name="Badalamenti J.P."/>
            <person name="Herman A."/>
            <person name="Mangelson H."/>
            <person name="Liachko I."/>
            <person name="Sullivan S."/>
            <person name="Sone E.D."/>
            <person name="Koren S."/>
            <person name="Silverstein K.A.T."/>
            <person name="Beckman K.B."/>
            <person name="Gohl D.M."/>
        </authorList>
    </citation>
    <scope>NUCLEOTIDE SEQUENCE</scope>
    <source>
        <strain evidence="14">Duluth1</strain>
        <tissue evidence="14">Whole animal</tissue>
    </source>
</reference>
<evidence type="ECO:0000256" key="8">
    <source>
        <dbReference type="ARBA" id="ARBA00033033"/>
    </source>
</evidence>
<comment type="similarity">
    <text evidence="1 12">Belongs to the class-I aminoacyl-tRNA synthetase family.</text>
</comment>
<organism evidence="14 15">
    <name type="scientific">Dreissena polymorpha</name>
    <name type="common">Zebra mussel</name>
    <name type="synonym">Mytilus polymorpha</name>
    <dbReference type="NCBI Taxonomy" id="45954"/>
    <lineage>
        <taxon>Eukaryota</taxon>
        <taxon>Metazoa</taxon>
        <taxon>Spiralia</taxon>
        <taxon>Lophotrochozoa</taxon>
        <taxon>Mollusca</taxon>
        <taxon>Bivalvia</taxon>
        <taxon>Autobranchia</taxon>
        <taxon>Heteroconchia</taxon>
        <taxon>Euheterodonta</taxon>
        <taxon>Imparidentia</taxon>
        <taxon>Neoheterodontei</taxon>
        <taxon>Myida</taxon>
        <taxon>Dreissenoidea</taxon>
        <taxon>Dreissenidae</taxon>
        <taxon>Dreissena</taxon>
    </lineage>
</organism>
<evidence type="ECO:0000256" key="4">
    <source>
        <dbReference type="ARBA" id="ARBA00022741"/>
    </source>
</evidence>
<dbReference type="PANTHER" id="PTHR11956:SF11">
    <property type="entry name" value="ARGININE--TRNA LIGASE, MITOCHONDRIAL-RELATED"/>
    <property type="match status" value="1"/>
</dbReference>
<evidence type="ECO:0000313" key="15">
    <source>
        <dbReference type="Proteomes" id="UP000828390"/>
    </source>
</evidence>
<accession>A0A9D4IHS9</accession>
<evidence type="ECO:0000256" key="6">
    <source>
        <dbReference type="ARBA" id="ARBA00022917"/>
    </source>
</evidence>
<sequence>MKLTYCLRKFLSQHHVVRHIRKCGPSYGFGDESNRLENAKHIVVVEYSSPNIAKPFHMGHLRSTILGNFLATLYERLGWNVIRLNYLGDWGTQFGVLAVAFKKYGDEEKLKENPLQHLFDIYVNINKEKSLGNKEIDKAALEMFKRMESGDPEALSMWQRLKDISLQEYDKMYERLGVKFTEQHSESMYKDAGVSVIDRLKKEGLFKKDDMGKGYVEFKTGAKTIPVVVLKSDGTSLYITREIAALMDRFERYRFEKIHYVVENGQHLHFEHMYGVINTLPEYKDRLNADLHVKFGRVEGMSTRQGNVVFLKDILDEARNRMTQTLKTKSTTRVGPGEIAGTAEELGRSAIFAQDLSQQRLKPYAFDWDRVLNFNQDSGVFLQYCHSRLCSIERMNSEVAILEEMVLEDEHYSVQQAADLINHLQEFEQAVERSFSTLEPYVIVRYLYALCHKVNAAYKVCRVKEAQDAKLQ</sequence>
<dbReference type="Gene3D" id="1.10.730.10">
    <property type="entry name" value="Isoleucyl-tRNA Synthetase, Domain 1"/>
    <property type="match status" value="1"/>
</dbReference>
<evidence type="ECO:0000256" key="11">
    <source>
        <dbReference type="ARBA" id="ARBA00049595"/>
    </source>
</evidence>
<dbReference type="InterPro" id="IPR008909">
    <property type="entry name" value="DALR_anticod-bd"/>
</dbReference>
<keyword evidence="4 12" id="KW-0547">Nucleotide-binding</keyword>
<evidence type="ECO:0000313" key="14">
    <source>
        <dbReference type="EMBL" id="KAH3774680.1"/>
    </source>
</evidence>
<evidence type="ECO:0000256" key="12">
    <source>
        <dbReference type="RuleBase" id="RU363038"/>
    </source>
</evidence>
<evidence type="ECO:0000256" key="2">
    <source>
        <dbReference type="ARBA" id="ARBA00012837"/>
    </source>
</evidence>
<dbReference type="Pfam" id="PF05746">
    <property type="entry name" value="DALR_1"/>
    <property type="match status" value="1"/>
</dbReference>
<keyword evidence="7 12" id="KW-0030">Aminoacyl-tRNA synthetase</keyword>
<dbReference type="FunFam" id="3.40.50.620:FF:000058">
    <property type="entry name" value="Mitochondrial arginyl-tRNA synthetase"/>
    <property type="match status" value="1"/>
</dbReference>
<dbReference type="Pfam" id="PF00750">
    <property type="entry name" value="tRNA-synt_1d"/>
    <property type="match status" value="1"/>
</dbReference>
<proteinExistence type="inferred from homology"/>
<dbReference type="PROSITE" id="PS00178">
    <property type="entry name" value="AA_TRNA_LIGASE_I"/>
    <property type="match status" value="1"/>
</dbReference>
<dbReference type="GO" id="GO:0006420">
    <property type="term" value="P:arginyl-tRNA aminoacylation"/>
    <property type="evidence" value="ECO:0007669"/>
    <property type="project" value="InterPro"/>
</dbReference>
<dbReference type="Gene3D" id="3.40.50.620">
    <property type="entry name" value="HUPs"/>
    <property type="match status" value="1"/>
</dbReference>
<dbReference type="GO" id="GO:0004814">
    <property type="term" value="F:arginine-tRNA ligase activity"/>
    <property type="evidence" value="ECO:0007669"/>
    <property type="project" value="UniProtKB-EC"/>
</dbReference>
<dbReference type="EC" id="6.1.1.19" evidence="2"/>
<comment type="function">
    <text evidence="11">Catalyzes the attachment of arginine to tRNA(Arg) in a two-step reaction: arginine is first activated by ATP to form Arg-AMP and then transferred to the acceptor end of tRNA(Arg).</text>
</comment>
<dbReference type="InterPro" id="IPR014729">
    <property type="entry name" value="Rossmann-like_a/b/a_fold"/>
</dbReference>
<feature type="domain" description="DALR anticodon binding" evidence="13">
    <location>
        <begin position="382"/>
        <end position="472"/>
    </location>
</feature>
<comment type="caution">
    <text evidence="14">The sequence shown here is derived from an EMBL/GenBank/DDBJ whole genome shotgun (WGS) entry which is preliminary data.</text>
</comment>
<dbReference type="InterPro" id="IPR001278">
    <property type="entry name" value="Arg-tRNA-ligase"/>
</dbReference>
<evidence type="ECO:0000256" key="5">
    <source>
        <dbReference type="ARBA" id="ARBA00022840"/>
    </source>
</evidence>
<keyword evidence="6 12" id="KW-0648">Protein biosynthesis</keyword>
<dbReference type="SUPFAM" id="SSF47323">
    <property type="entry name" value="Anticodon-binding domain of a subclass of class I aminoacyl-tRNA synthetases"/>
    <property type="match status" value="1"/>
</dbReference>
<dbReference type="SUPFAM" id="SSF52374">
    <property type="entry name" value="Nucleotidylyl transferase"/>
    <property type="match status" value="1"/>
</dbReference>
<name>A0A9D4IHS9_DREPO</name>
<keyword evidence="3 12" id="KW-0436">Ligase</keyword>
<dbReference type="GO" id="GO:0005524">
    <property type="term" value="F:ATP binding"/>
    <property type="evidence" value="ECO:0007669"/>
    <property type="project" value="UniProtKB-KW"/>
</dbReference>
<evidence type="ECO:0000256" key="9">
    <source>
        <dbReference type="ARBA" id="ARBA00039495"/>
    </source>
</evidence>
<evidence type="ECO:0000256" key="7">
    <source>
        <dbReference type="ARBA" id="ARBA00023146"/>
    </source>
</evidence>
<dbReference type="InterPro" id="IPR009080">
    <property type="entry name" value="tRNAsynth_Ia_anticodon-bd"/>
</dbReference>
<evidence type="ECO:0000256" key="1">
    <source>
        <dbReference type="ARBA" id="ARBA00005594"/>
    </source>
</evidence>
<dbReference type="PANTHER" id="PTHR11956">
    <property type="entry name" value="ARGINYL-TRNA SYNTHETASE"/>
    <property type="match status" value="1"/>
</dbReference>
<feature type="non-terminal residue" evidence="14">
    <location>
        <position position="472"/>
    </location>
</feature>
<dbReference type="PRINTS" id="PR01038">
    <property type="entry name" value="TRNASYNTHARG"/>
</dbReference>
<reference evidence="14" key="2">
    <citation type="submission" date="2020-11" db="EMBL/GenBank/DDBJ databases">
        <authorList>
            <person name="McCartney M.A."/>
            <person name="Auch B."/>
            <person name="Kono T."/>
            <person name="Mallez S."/>
            <person name="Becker A."/>
            <person name="Gohl D.M."/>
            <person name="Silverstein K.A.T."/>
            <person name="Koren S."/>
            <person name="Bechman K.B."/>
            <person name="Herman A."/>
            <person name="Abrahante J.E."/>
            <person name="Garbe J."/>
        </authorList>
    </citation>
    <scope>NUCLEOTIDE SEQUENCE</scope>
    <source>
        <strain evidence="14">Duluth1</strain>
        <tissue evidence="14">Whole animal</tissue>
    </source>
</reference>
<gene>
    <name evidence="14" type="ORF">DPMN_176067</name>
</gene>
<dbReference type="AlphaFoldDB" id="A0A9D4IHS9"/>
<dbReference type="InterPro" id="IPR035684">
    <property type="entry name" value="ArgRS_core"/>
</dbReference>
<keyword evidence="5 12" id="KW-0067">ATP-binding</keyword>
<evidence type="ECO:0000256" key="10">
    <source>
        <dbReference type="ARBA" id="ARBA00049339"/>
    </source>
</evidence>
<dbReference type="InterPro" id="IPR001412">
    <property type="entry name" value="aa-tRNA-synth_I_CS"/>
</dbReference>
<evidence type="ECO:0000259" key="13">
    <source>
        <dbReference type="SMART" id="SM00836"/>
    </source>
</evidence>
<keyword evidence="15" id="KW-1185">Reference proteome</keyword>
<dbReference type="GO" id="GO:0032543">
    <property type="term" value="P:mitochondrial translation"/>
    <property type="evidence" value="ECO:0007669"/>
    <property type="project" value="TreeGrafter"/>
</dbReference>
<dbReference type="GO" id="GO:0005739">
    <property type="term" value="C:mitochondrion"/>
    <property type="evidence" value="ECO:0007669"/>
    <property type="project" value="TreeGrafter"/>
</dbReference>